<dbReference type="SMART" id="SM00382">
    <property type="entry name" value="AAA"/>
    <property type="match status" value="1"/>
</dbReference>
<dbReference type="InterPro" id="IPR017871">
    <property type="entry name" value="ABC_transporter-like_CS"/>
</dbReference>
<evidence type="ECO:0000313" key="6">
    <source>
        <dbReference type="EMBL" id="BDR52665.1"/>
    </source>
</evidence>
<evidence type="ECO:0000256" key="1">
    <source>
        <dbReference type="ARBA" id="ARBA00005417"/>
    </source>
</evidence>
<comment type="similarity">
    <text evidence="1">Belongs to the ABC transporter superfamily.</text>
</comment>
<dbReference type="Proteomes" id="UP001321766">
    <property type="component" value="Chromosome"/>
</dbReference>
<protein>
    <submittedName>
        <fullName evidence="6">Dipeptide/oligopeptide/nickel ABC transporter ATP-binding protein</fullName>
    </submittedName>
</protein>
<organism evidence="6 7">
    <name type="scientific">Bombiscardovia nodaiensis</name>
    <dbReference type="NCBI Taxonomy" id="2932181"/>
    <lineage>
        <taxon>Bacteria</taxon>
        <taxon>Bacillati</taxon>
        <taxon>Actinomycetota</taxon>
        <taxon>Actinomycetes</taxon>
        <taxon>Bifidobacteriales</taxon>
        <taxon>Bifidobacteriaceae</taxon>
        <taxon>Bombiscardovia</taxon>
    </lineage>
</organism>
<dbReference type="Pfam" id="PF00005">
    <property type="entry name" value="ABC_tran"/>
    <property type="match status" value="1"/>
</dbReference>
<gene>
    <name evidence="6" type="primary">oppF</name>
    <name evidence="6" type="ORF">KIM372_05720</name>
</gene>
<dbReference type="InterPro" id="IPR027417">
    <property type="entry name" value="P-loop_NTPase"/>
</dbReference>
<dbReference type="SUPFAM" id="SSF52540">
    <property type="entry name" value="P-loop containing nucleoside triphosphate hydrolases"/>
    <property type="match status" value="1"/>
</dbReference>
<sequence>MSASTPLLQGQDISKFFGKGSQRQLALDHVSVCLEAGSCLALVGGSGSGKSTLARVLLGLEPCSSGSVTYDGKPVSGPNSPGYRAERLEAGLIFQNPFASLDPRWPALRSVSEPLRIQARRLGLSAQDIRARSLVALEQVGLDPERFAGRFPADCSGGQAQRIAVARAIVTNPRLLVADEPMSSLDVSARLNLLDTFRSIRQARPDMALLMISHDLGVVQHMADRILVLGDGRLVEEGPTGSVLATPASAYTRSLIAAASL</sequence>
<proteinExistence type="inferred from homology"/>
<evidence type="ECO:0000256" key="2">
    <source>
        <dbReference type="ARBA" id="ARBA00022448"/>
    </source>
</evidence>
<dbReference type="EMBL" id="AP026798">
    <property type="protein sequence ID" value="BDR52665.1"/>
    <property type="molecule type" value="Genomic_DNA"/>
</dbReference>
<evidence type="ECO:0000259" key="5">
    <source>
        <dbReference type="PROSITE" id="PS50893"/>
    </source>
</evidence>
<keyword evidence="4 6" id="KW-0067">ATP-binding</keyword>
<keyword evidence="3" id="KW-0547">Nucleotide-binding</keyword>
<dbReference type="PROSITE" id="PS50893">
    <property type="entry name" value="ABC_TRANSPORTER_2"/>
    <property type="match status" value="1"/>
</dbReference>
<dbReference type="Gene3D" id="3.40.50.300">
    <property type="entry name" value="P-loop containing nucleotide triphosphate hydrolases"/>
    <property type="match status" value="1"/>
</dbReference>
<dbReference type="CDD" id="cd03257">
    <property type="entry name" value="ABC_NikE_OppD_transporters"/>
    <property type="match status" value="1"/>
</dbReference>
<feature type="domain" description="ABC transporter" evidence="5">
    <location>
        <begin position="8"/>
        <end position="256"/>
    </location>
</feature>
<dbReference type="PROSITE" id="PS00211">
    <property type="entry name" value="ABC_TRANSPORTER_1"/>
    <property type="match status" value="1"/>
</dbReference>
<name>A0ABM8B7F5_9BIFI</name>
<dbReference type="GO" id="GO:0005524">
    <property type="term" value="F:ATP binding"/>
    <property type="evidence" value="ECO:0007669"/>
    <property type="project" value="UniProtKB-KW"/>
</dbReference>
<dbReference type="InterPro" id="IPR003439">
    <property type="entry name" value="ABC_transporter-like_ATP-bd"/>
</dbReference>
<dbReference type="PANTHER" id="PTHR43776:SF7">
    <property type="entry name" value="D,D-DIPEPTIDE TRANSPORT ATP-BINDING PROTEIN DDPF-RELATED"/>
    <property type="match status" value="1"/>
</dbReference>
<accession>A0ABM8B7F5</accession>
<dbReference type="PANTHER" id="PTHR43776">
    <property type="entry name" value="TRANSPORT ATP-BINDING PROTEIN"/>
    <property type="match status" value="1"/>
</dbReference>
<dbReference type="InterPro" id="IPR050319">
    <property type="entry name" value="ABC_transp_ATP-bind"/>
</dbReference>
<reference evidence="6 7" key="1">
    <citation type="journal article" date="2023" name="Microbiol. Spectr.">
        <title>Symbiosis of Carpenter Bees with Uncharacterized Lactic Acid Bacteria Showing NAD Auxotrophy.</title>
        <authorList>
            <person name="Kawasaki S."/>
            <person name="Ozawa K."/>
            <person name="Mori T."/>
            <person name="Yamamoto A."/>
            <person name="Ito M."/>
            <person name="Ohkuma M."/>
            <person name="Sakamoto M."/>
            <person name="Matsutani M."/>
        </authorList>
    </citation>
    <scope>NUCLEOTIDE SEQUENCE [LARGE SCALE GENOMIC DNA]</scope>
    <source>
        <strain evidence="6 7">Kim37-2</strain>
    </source>
</reference>
<evidence type="ECO:0000256" key="4">
    <source>
        <dbReference type="ARBA" id="ARBA00022840"/>
    </source>
</evidence>
<dbReference type="InterPro" id="IPR003593">
    <property type="entry name" value="AAA+_ATPase"/>
</dbReference>
<keyword evidence="2" id="KW-0813">Transport</keyword>
<evidence type="ECO:0000313" key="7">
    <source>
        <dbReference type="Proteomes" id="UP001321766"/>
    </source>
</evidence>
<evidence type="ECO:0000256" key="3">
    <source>
        <dbReference type="ARBA" id="ARBA00022741"/>
    </source>
</evidence>
<keyword evidence="7" id="KW-1185">Reference proteome</keyword>